<dbReference type="AlphaFoldDB" id="A0AAV2TBH1"/>
<feature type="chain" id="PRO_5043819623" evidence="2">
    <location>
        <begin position="19"/>
        <end position="431"/>
    </location>
</feature>
<feature type="region of interest" description="Disordered" evidence="1">
    <location>
        <begin position="117"/>
        <end position="176"/>
    </location>
</feature>
<evidence type="ECO:0000313" key="3">
    <source>
        <dbReference type="EMBL" id="CAL5133409.1"/>
    </source>
</evidence>
<gene>
    <name evidence="3" type="ORF">CDAUBV1_LOCUS6652</name>
</gene>
<organism evidence="3 4">
    <name type="scientific">Calicophoron daubneyi</name>
    <name type="common">Rumen fluke</name>
    <name type="synonym">Paramphistomum daubneyi</name>
    <dbReference type="NCBI Taxonomy" id="300641"/>
    <lineage>
        <taxon>Eukaryota</taxon>
        <taxon>Metazoa</taxon>
        <taxon>Spiralia</taxon>
        <taxon>Lophotrochozoa</taxon>
        <taxon>Platyhelminthes</taxon>
        <taxon>Trematoda</taxon>
        <taxon>Digenea</taxon>
        <taxon>Plagiorchiida</taxon>
        <taxon>Pronocephalata</taxon>
        <taxon>Paramphistomoidea</taxon>
        <taxon>Paramphistomidae</taxon>
        <taxon>Calicophoron</taxon>
    </lineage>
</organism>
<feature type="region of interest" description="Disordered" evidence="1">
    <location>
        <begin position="21"/>
        <end position="40"/>
    </location>
</feature>
<accession>A0AAV2TBH1</accession>
<dbReference type="Proteomes" id="UP001497525">
    <property type="component" value="Unassembled WGS sequence"/>
</dbReference>
<comment type="caution">
    <text evidence="3">The sequence shown here is derived from an EMBL/GenBank/DDBJ whole genome shotgun (WGS) entry which is preliminary data.</text>
</comment>
<dbReference type="Gene3D" id="1.20.5.320">
    <property type="entry name" value="6-Phosphogluconate Dehydrogenase, domain 3"/>
    <property type="match status" value="1"/>
</dbReference>
<dbReference type="EMBL" id="CAXLJL010000156">
    <property type="protein sequence ID" value="CAL5133409.1"/>
    <property type="molecule type" value="Genomic_DNA"/>
</dbReference>
<keyword evidence="2" id="KW-0732">Signal</keyword>
<name>A0AAV2TBH1_CALDB</name>
<reference evidence="3" key="1">
    <citation type="submission" date="2024-06" db="EMBL/GenBank/DDBJ databases">
        <authorList>
            <person name="Liu X."/>
            <person name="Lenzi L."/>
            <person name="Haldenby T S."/>
            <person name="Uol C."/>
        </authorList>
    </citation>
    <scope>NUCLEOTIDE SEQUENCE</scope>
</reference>
<evidence type="ECO:0000256" key="1">
    <source>
        <dbReference type="SAM" id="MobiDB-lite"/>
    </source>
</evidence>
<feature type="signal peptide" evidence="2">
    <location>
        <begin position="1"/>
        <end position="18"/>
    </location>
</feature>
<evidence type="ECO:0000313" key="4">
    <source>
        <dbReference type="Proteomes" id="UP001497525"/>
    </source>
</evidence>
<feature type="compositionally biased region" description="Low complexity" evidence="1">
    <location>
        <begin position="163"/>
        <end position="176"/>
    </location>
</feature>
<feature type="compositionally biased region" description="Low complexity" evidence="1">
    <location>
        <begin position="126"/>
        <end position="145"/>
    </location>
</feature>
<feature type="compositionally biased region" description="Basic and acidic residues" evidence="1">
    <location>
        <begin position="27"/>
        <end position="40"/>
    </location>
</feature>
<proteinExistence type="predicted"/>
<protein>
    <submittedName>
        <fullName evidence="3">Uncharacterized protein</fullName>
    </submittedName>
</protein>
<sequence length="431" mass="47729">MRMLFVLILYLSVLGTYQEVETVSEGGKTRDSSRTTSRIDDFKPMTEDRHVTVDHPLTVSHTDPVDPFSALSQPVMTNCRLQIECTSKLNEDSSVSDPSSSFAGAINRVRVPVRSAVGPMGPPGPAGQQGPQGPPGLRGLRGPPGDCSRMCNETLDSGTKQAPTITSSRPSISTTIGTESPLRKIIWSEAFPTGRKLTSRWARDTEKMRKWKVSSSRSVRSAFKNKITQVVEKVSHAKQQDSILKEFILPEGKGFSDRLVTLESTLGYCALKKSVNGKWGKMPTEEENFDLDGECTSEPLEIISPLDGVVIDWDHMEGITADQLWKFFETALLNESFSPIHDPTVYLEGTSLSWNSLLPKPERARGRSLGEAFSKSRSKERYLQQGTDHSAWLKTGRHPQKHLRGLAVTVAKNSLSLHVFFALILPYTLLD</sequence>
<evidence type="ECO:0000256" key="2">
    <source>
        <dbReference type="SAM" id="SignalP"/>
    </source>
</evidence>